<keyword evidence="2" id="KW-1185">Reference proteome</keyword>
<reference evidence="1 2" key="1">
    <citation type="submission" date="2019-03" db="EMBL/GenBank/DDBJ databases">
        <title>Novel species of Flavobacterium.</title>
        <authorList>
            <person name="Liu Q."/>
            <person name="Xin Y.-H."/>
        </authorList>
    </citation>
    <scope>NUCLEOTIDE SEQUENCE [LARGE SCALE GENOMIC DNA]</scope>
    <source>
        <strain evidence="1 2">LB2P22</strain>
    </source>
</reference>
<evidence type="ECO:0008006" key="3">
    <source>
        <dbReference type="Google" id="ProtNLM"/>
    </source>
</evidence>
<dbReference type="Proteomes" id="UP000294685">
    <property type="component" value="Unassembled WGS sequence"/>
</dbReference>
<proteinExistence type="predicted"/>
<evidence type="ECO:0000313" key="1">
    <source>
        <dbReference type="EMBL" id="TDE31725.1"/>
    </source>
</evidence>
<evidence type="ECO:0000313" key="2">
    <source>
        <dbReference type="Proteomes" id="UP000294685"/>
    </source>
</evidence>
<accession>A0ABY2DVI9</accession>
<protein>
    <recommendedName>
        <fullName evidence="3">DUF4142 domain-containing protein</fullName>
    </recommendedName>
</protein>
<dbReference type="RefSeq" id="WP_132069360.1">
    <property type="nucleotide sequence ID" value="NZ_SMLH01000001.1"/>
</dbReference>
<dbReference type="EMBL" id="SMLH01000001">
    <property type="protein sequence ID" value="TDE31725.1"/>
    <property type="molecule type" value="Genomic_DNA"/>
</dbReference>
<organism evidence="1 2">
    <name type="scientific">Flavobacterium ranwuense</name>
    <dbReference type="NCBI Taxonomy" id="2541725"/>
    <lineage>
        <taxon>Bacteria</taxon>
        <taxon>Pseudomonadati</taxon>
        <taxon>Bacteroidota</taxon>
        <taxon>Flavobacteriia</taxon>
        <taxon>Flavobacteriales</taxon>
        <taxon>Flavobacteriaceae</taxon>
        <taxon>Flavobacterium</taxon>
    </lineage>
</organism>
<comment type="caution">
    <text evidence="1">The sequence shown here is derived from an EMBL/GenBank/DDBJ whole genome shotgun (WGS) entry which is preliminary data.</text>
</comment>
<name>A0ABY2DVI9_9FLAO</name>
<sequence>MKLFFSLVLLINFFSNPELSEIRKLYLNAVNSESLSKELFSKLACITNDDNKTLLAYKGASIILLSKSAKKVADKTKAFKEGAKLVEFAVANEPNAIEIRLIRLSIQENVPKIVKYNKNIKEDKHFILTHYKEQSATLKEYVKNFIMQSKSFSAIEKQTVK</sequence>
<gene>
    <name evidence="1" type="ORF">E0I61_03200</name>
</gene>